<evidence type="ECO:0000256" key="17">
    <source>
        <dbReference type="RuleBase" id="RU362081"/>
    </source>
</evidence>
<dbReference type="PANTHER" id="PTHR48085">
    <property type="entry name" value="CADMIUM/ZINC-TRANSPORTING ATPASE HMA2-RELATED"/>
    <property type="match status" value="1"/>
</dbReference>
<feature type="transmembrane region" description="Helical" evidence="17">
    <location>
        <begin position="371"/>
        <end position="391"/>
    </location>
</feature>
<dbReference type="SFLD" id="SFLDG00002">
    <property type="entry name" value="C1.7:_P-type_atpase_like"/>
    <property type="match status" value="1"/>
</dbReference>
<evidence type="ECO:0000256" key="16">
    <source>
        <dbReference type="ARBA" id="ARBA00049338"/>
    </source>
</evidence>
<feature type="transmembrane region" description="Helical" evidence="17">
    <location>
        <begin position="397"/>
        <end position="422"/>
    </location>
</feature>
<keyword evidence="13 17" id="KW-1133">Transmembrane helix</keyword>
<evidence type="ECO:0000256" key="4">
    <source>
        <dbReference type="ARBA" id="ARBA00022539"/>
    </source>
</evidence>
<comment type="similarity">
    <text evidence="2 17">Belongs to the cation transport ATPase (P-type) (TC 3.A.3) family. Type IB subfamily.</text>
</comment>
<evidence type="ECO:0000256" key="5">
    <source>
        <dbReference type="ARBA" id="ARBA00022553"/>
    </source>
</evidence>
<proteinExistence type="inferred from homology"/>
<name>A0A1V4IY97_9CLOT</name>
<organism evidence="19 20">
    <name type="scientific">Clostridium oryzae</name>
    <dbReference type="NCBI Taxonomy" id="1450648"/>
    <lineage>
        <taxon>Bacteria</taxon>
        <taxon>Bacillati</taxon>
        <taxon>Bacillota</taxon>
        <taxon>Clostridia</taxon>
        <taxon>Eubacteriales</taxon>
        <taxon>Clostridiaceae</taxon>
        <taxon>Clostridium</taxon>
    </lineage>
</organism>
<evidence type="ECO:0000313" key="19">
    <source>
        <dbReference type="EMBL" id="OPJ65021.1"/>
    </source>
</evidence>
<keyword evidence="20" id="KW-1185">Reference proteome</keyword>
<keyword evidence="8 17" id="KW-0547">Nucleotide-binding</keyword>
<feature type="domain" description="HMA" evidence="18">
    <location>
        <begin position="11"/>
        <end position="80"/>
    </location>
</feature>
<keyword evidence="4" id="KW-0104">Cadmium</keyword>
<dbReference type="EC" id="3.6.3.5" evidence="19"/>
<keyword evidence="7 17" id="KW-0479">Metal-binding</keyword>
<keyword evidence="12" id="KW-1278">Translocase</keyword>
<dbReference type="GO" id="GO:0005886">
    <property type="term" value="C:plasma membrane"/>
    <property type="evidence" value="ECO:0007669"/>
    <property type="project" value="UniProtKB-SubCell"/>
</dbReference>
<dbReference type="PRINTS" id="PR00119">
    <property type="entry name" value="CATATPASE"/>
</dbReference>
<dbReference type="SFLD" id="SFLDF00027">
    <property type="entry name" value="p-type_atpase"/>
    <property type="match status" value="1"/>
</dbReference>
<evidence type="ECO:0000256" key="12">
    <source>
        <dbReference type="ARBA" id="ARBA00022967"/>
    </source>
</evidence>
<dbReference type="InterPro" id="IPR044492">
    <property type="entry name" value="P_typ_ATPase_HD_dom"/>
</dbReference>
<dbReference type="InterPro" id="IPR023298">
    <property type="entry name" value="ATPase_P-typ_TM_dom_sf"/>
</dbReference>
<dbReference type="GO" id="GO:0008551">
    <property type="term" value="F:P-type cadmium transporter activity"/>
    <property type="evidence" value="ECO:0007669"/>
    <property type="project" value="UniProtKB-EC"/>
</dbReference>
<dbReference type="Gene3D" id="3.30.70.100">
    <property type="match status" value="1"/>
</dbReference>
<dbReference type="Proteomes" id="UP000190080">
    <property type="component" value="Unassembled WGS sequence"/>
</dbReference>
<dbReference type="InterPro" id="IPR051014">
    <property type="entry name" value="Cation_Transport_ATPase_IB"/>
</dbReference>
<keyword evidence="10 17" id="KW-0067">ATP-binding</keyword>
<evidence type="ECO:0000256" key="6">
    <source>
        <dbReference type="ARBA" id="ARBA00022692"/>
    </source>
</evidence>
<keyword evidence="11" id="KW-0460">Magnesium</keyword>
<evidence type="ECO:0000256" key="2">
    <source>
        <dbReference type="ARBA" id="ARBA00006024"/>
    </source>
</evidence>
<dbReference type="STRING" id="1450648.CLORY_00210"/>
<dbReference type="Pfam" id="PF00122">
    <property type="entry name" value="E1-E2_ATPase"/>
    <property type="match status" value="1"/>
</dbReference>
<dbReference type="RefSeq" id="WP_079421548.1">
    <property type="nucleotide sequence ID" value="NZ_MZGV01000001.1"/>
</dbReference>
<keyword evidence="5" id="KW-0597">Phosphoprotein</keyword>
<keyword evidence="3 17" id="KW-1003">Cell membrane</keyword>
<gene>
    <name evidence="19" type="primary">cadA</name>
    <name evidence="19" type="ORF">CLORY_00210</name>
</gene>
<dbReference type="Gene3D" id="3.40.50.1000">
    <property type="entry name" value="HAD superfamily/HAD-like"/>
    <property type="match status" value="1"/>
</dbReference>
<dbReference type="GO" id="GO:0016887">
    <property type="term" value="F:ATP hydrolysis activity"/>
    <property type="evidence" value="ECO:0007669"/>
    <property type="project" value="InterPro"/>
</dbReference>
<dbReference type="NCBIfam" id="TIGR01494">
    <property type="entry name" value="ATPase_P-type"/>
    <property type="match status" value="1"/>
</dbReference>
<dbReference type="InterPro" id="IPR008250">
    <property type="entry name" value="ATPase_P-typ_transduc_dom_A_sf"/>
</dbReference>
<dbReference type="PRINTS" id="PR00941">
    <property type="entry name" value="CDATPASE"/>
</dbReference>
<dbReference type="InterPro" id="IPR023299">
    <property type="entry name" value="ATPase_P-typ_cyto_dom_N"/>
</dbReference>
<dbReference type="InterPro" id="IPR036412">
    <property type="entry name" value="HAD-like_sf"/>
</dbReference>
<dbReference type="PROSITE" id="PS00154">
    <property type="entry name" value="ATPASE_E1_E2"/>
    <property type="match status" value="1"/>
</dbReference>
<evidence type="ECO:0000259" key="18">
    <source>
        <dbReference type="PROSITE" id="PS50846"/>
    </source>
</evidence>
<dbReference type="InterPro" id="IPR018303">
    <property type="entry name" value="ATPase_P-typ_P_site"/>
</dbReference>
<dbReference type="SUPFAM" id="SSF81653">
    <property type="entry name" value="Calcium ATPase, transduction domain A"/>
    <property type="match status" value="1"/>
</dbReference>
<dbReference type="FunFam" id="3.40.1110.10:FF:000066">
    <property type="entry name" value="Cadmium-translocating P-type ATPase"/>
    <property type="match status" value="1"/>
</dbReference>
<dbReference type="AlphaFoldDB" id="A0A1V4IY97"/>
<evidence type="ECO:0000256" key="7">
    <source>
        <dbReference type="ARBA" id="ARBA00022723"/>
    </source>
</evidence>
<dbReference type="NCBIfam" id="TIGR01512">
    <property type="entry name" value="ATPase-IB2_Cd"/>
    <property type="match status" value="1"/>
</dbReference>
<keyword evidence="19" id="KW-0378">Hydrolase</keyword>
<dbReference type="GO" id="GO:0046872">
    <property type="term" value="F:metal ion binding"/>
    <property type="evidence" value="ECO:0007669"/>
    <property type="project" value="UniProtKB-KW"/>
</dbReference>
<dbReference type="GO" id="GO:0016463">
    <property type="term" value="F:P-type zinc transporter activity"/>
    <property type="evidence" value="ECO:0007669"/>
    <property type="project" value="UniProtKB-EC"/>
</dbReference>
<evidence type="ECO:0000256" key="1">
    <source>
        <dbReference type="ARBA" id="ARBA00004651"/>
    </source>
</evidence>
<dbReference type="InterPro" id="IPR059000">
    <property type="entry name" value="ATPase_P-type_domA"/>
</dbReference>
<protein>
    <submittedName>
        <fullName evidence="19">Cadmium, zinc and cobalt-transporting ATPase</fullName>
        <ecNumber evidence="19">3.6.3.3</ecNumber>
        <ecNumber evidence="19">3.6.3.5</ecNumber>
    </submittedName>
</protein>
<dbReference type="Pfam" id="PF00403">
    <property type="entry name" value="HMA"/>
    <property type="match status" value="1"/>
</dbReference>
<dbReference type="OrthoDB" id="9760364at2"/>
<keyword evidence="6 17" id="KW-0812">Transmembrane</keyword>
<keyword evidence="14 17" id="KW-0472">Membrane</keyword>
<keyword evidence="9" id="KW-0862">Zinc</keyword>
<evidence type="ECO:0000256" key="14">
    <source>
        <dbReference type="ARBA" id="ARBA00023136"/>
    </source>
</evidence>
<evidence type="ECO:0000256" key="10">
    <source>
        <dbReference type="ARBA" id="ARBA00022840"/>
    </source>
</evidence>
<dbReference type="CDD" id="cd07548">
    <property type="entry name" value="P-type_ATPase-Cd_Zn_Co_like"/>
    <property type="match status" value="1"/>
</dbReference>
<dbReference type="NCBIfam" id="TIGR01525">
    <property type="entry name" value="ATPase-IB_hvy"/>
    <property type="match status" value="1"/>
</dbReference>
<dbReference type="InterPro" id="IPR006121">
    <property type="entry name" value="HMA_dom"/>
</dbReference>
<accession>A0A1V4IY97</accession>
<dbReference type="SUPFAM" id="SSF81665">
    <property type="entry name" value="Calcium ATPase, transmembrane domain M"/>
    <property type="match status" value="1"/>
</dbReference>
<dbReference type="SFLD" id="SFLDS00003">
    <property type="entry name" value="Haloacid_Dehalogenase"/>
    <property type="match status" value="1"/>
</dbReference>
<comment type="catalytic activity">
    <reaction evidence="15">
        <text>Zn(2+)(in) + ATP + H2O = Zn(2+)(out) + ADP + phosphate + H(+)</text>
        <dbReference type="Rhea" id="RHEA:20621"/>
        <dbReference type="ChEBI" id="CHEBI:15377"/>
        <dbReference type="ChEBI" id="CHEBI:15378"/>
        <dbReference type="ChEBI" id="CHEBI:29105"/>
        <dbReference type="ChEBI" id="CHEBI:30616"/>
        <dbReference type="ChEBI" id="CHEBI:43474"/>
        <dbReference type="ChEBI" id="CHEBI:456216"/>
        <dbReference type="EC" id="7.2.2.12"/>
    </reaction>
</comment>
<dbReference type="InterPro" id="IPR036163">
    <property type="entry name" value="HMA_dom_sf"/>
</dbReference>
<evidence type="ECO:0000256" key="3">
    <source>
        <dbReference type="ARBA" id="ARBA00022475"/>
    </source>
</evidence>
<dbReference type="PANTHER" id="PTHR48085:SF5">
    <property type="entry name" value="CADMIUM_ZINC-TRANSPORTING ATPASE HMA4-RELATED"/>
    <property type="match status" value="1"/>
</dbReference>
<dbReference type="SUPFAM" id="SSF55008">
    <property type="entry name" value="HMA, heavy metal-associated domain"/>
    <property type="match status" value="1"/>
</dbReference>
<dbReference type="Gene3D" id="2.70.150.10">
    <property type="entry name" value="Calcium-transporting ATPase, cytoplasmic transduction domain A"/>
    <property type="match status" value="1"/>
</dbReference>
<sequence length="759" mass="82467">MNEANLGKSIKRREYLLEGLCCANCAAKIEKNVSNIKDVTTTSLNFMTKKLIVGADSDAALEEIFPKLVKIVNSIEPDVKVIPKSEKIIKSKYKSSIKYDATETKKSNSELLEDINEHQYEECEQCEVKISSNKSSNDENQENRKKIIRLAIGVIPCVIAAIFKFNWYIEFILFAISFLIIGGQVLIKAGKNIYNGQIFDENFLMSIASIGAFGVGQFSEAVAVMLFYEVGEFMQDLAVDKSRKSISSMMNIRPDYANIKSGDKLIKVNPETVEVGSIIVVKPGEKVPLDGIVKEGISTADTSALTGETLPKNVEPGDTVLAGYVNTNGVIEVEVTKTFGESTVSKILDLVENASAKKAVTENFITKFARYYTPFVVFSAIALTVIPTIFTGDFTKWIYRALVFLVISCPCALVISVPLGFFGGIGGASKLGILIKGGNYLEALNDVKMVVFDKTGTLTKGIFKVTSIKNEAGFSKEEVLEVAALAEGLSNHPIAVSIRNAYKKEIDNKRITNYSEITGKGISTIIDGRKVLTGNSKLMEYNNIKYNKAAETGTVVYVAIDGAYAGCIIISDEVKSDSKVAVANMKKAGIRKTVMLTGDMKAVADEVGREIGVDEVYAGLLPQDKVEKIEELRRNLSPKEKLIFVGDGINDAPVLARADIGIAMGGIGSDAAIEAADIVIMTDEPSRIVSAINAAKRTRRIVMQNIIFALGVKVILLILGAFGIANMWEAVFGDVGVALLAILNSMRALKVEKRVESKE</sequence>
<dbReference type="CDD" id="cd00371">
    <property type="entry name" value="HMA"/>
    <property type="match status" value="1"/>
</dbReference>
<dbReference type="PROSITE" id="PS50846">
    <property type="entry name" value="HMA_2"/>
    <property type="match status" value="1"/>
</dbReference>
<feature type="transmembrane region" description="Helical" evidence="17">
    <location>
        <begin position="706"/>
        <end position="725"/>
    </location>
</feature>
<dbReference type="Gene3D" id="3.40.1110.10">
    <property type="entry name" value="Calcium-transporting ATPase, cytoplasmic domain N"/>
    <property type="match status" value="1"/>
</dbReference>
<feature type="transmembrane region" description="Helical" evidence="17">
    <location>
        <begin position="171"/>
        <end position="187"/>
    </location>
</feature>
<dbReference type="GO" id="GO:0005524">
    <property type="term" value="F:ATP binding"/>
    <property type="evidence" value="ECO:0007669"/>
    <property type="project" value="UniProtKB-UniRule"/>
</dbReference>
<evidence type="ECO:0000256" key="13">
    <source>
        <dbReference type="ARBA" id="ARBA00022989"/>
    </source>
</evidence>
<dbReference type="InterPro" id="IPR027256">
    <property type="entry name" value="P-typ_ATPase_IB"/>
</dbReference>
<dbReference type="InterPro" id="IPR023214">
    <property type="entry name" value="HAD_sf"/>
</dbReference>
<dbReference type="InterPro" id="IPR001757">
    <property type="entry name" value="P_typ_ATPase"/>
</dbReference>
<dbReference type="SUPFAM" id="SSF56784">
    <property type="entry name" value="HAD-like"/>
    <property type="match status" value="1"/>
</dbReference>
<evidence type="ECO:0000313" key="20">
    <source>
        <dbReference type="Proteomes" id="UP000190080"/>
    </source>
</evidence>
<dbReference type="Pfam" id="PF00702">
    <property type="entry name" value="Hydrolase"/>
    <property type="match status" value="1"/>
</dbReference>
<evidence type="ECO:0000256" key="8">
    <source>
        <dbReference type="ARBA" id="ARBA00022741"/>
    </source>
</evidence>
<evidence type="ECO:0000256" key="9">
    <source>
        <dbReference type="ARBA" id="ARBA00022833"/>
    </source>
</evidence>
<comment type="caution">
    <text evidence="19">The sequence shown here is derived from an EMBL/GenBank/DDBJ whole genome shotgun (WGS) entry which is preliminary data.</text>
</comment>
<dbReference type="FunFam" id="2.70.150.10:FF:000002">
    <property type="entry name" value="Copper-transporting ATPase 1, putative"/>
    <property type="match status" value="1"/>
</dbReference>
<comment type="catalytic activity">
    <reaction evidence="16">
        <text>Cd(2+)(in) + ATP + H2O = Cd(2+)(out) + ADP + phosphate + H(+)</text>
        <dbReference type="Rhea" id="RHEA:12132"/>
        <dbReference type="ChEBI" id="CHEBI:15377"/>
        <dbReference type="ChEBI" id="CHEBI:15378"/>
        <dbReference type="ChEBI" id="CHEBI:30616"/>
        <dbReference type="ChEBI" id="CHEBI:43474"/>
        <dbReference type="ChEBI" id="CHEBI:48775"/>
        <dbReference type="ChEBI" id="CHEBI:456216"/>
        <dbReference type="EC" id="7.2.2.21"/>
    </reaction>
</comment>
<evidence type="ECO:0000256" key="11">
    <source>
        <dbReference type="ARBA" id="ARBA00022842"/>
    </source>
</evidence>
<reference evidence="19 20" key="1">
    <citation type="submission" date="2017-03" db="EMBL/GenBank/DDBJ databases">
        <title>Genome sequence of Clostridium oryzae DSM 28571.</title>
        <authorList>
            <person name="Poehlein A."/>
            <person name="Daniel R."/>
        </authorList>
    </citation>
    <scope>NUCLEOTIDE SEQUENCE [LARGE SCALE GENOMIC DNA]</scope>
    <source>
        <strain evidence="19 20">DSM 28571</strain>
    </source>
</reference>
<evidence type="ECO:0000256" key="15">
    <source>
        <dbReference type="ARBA" id="ARBA00047308"/>
    </source>
</evidence>
<comment type="subcellular location">
    <subcellularLocation>
        <location evidence="1">Cell membrane</location>
        <topology evidence="1">Multi-pass membrane protein</topology>
    </subcellularLocation>
</comment>
<dbReference type="EMBL" id="MZGV01000001">
    <property type="protein sequence ID" value="OPJ65021.1"/>
    <property type="molecule type" value="Genomic_DNA"/>
</dbReference>
<dbReference type="EC" id="3.6.3.3" evidence="19"/>